<comment type="similarity">
    <text evidence="2">Belongs to the G-protein coupled receptor 3 family.</text>
</comment>
<accession>A0A8C4TB55</accession>
<dbReference type="RefSeq" id="XP_028674780.1">
    <property type="nucleotide sequence ID" value="XM_028818947.2"/>
</dbReference>
<evidence type="ECO:0000313" key="10">
    <source>
        <dbReference type="Ensembl" id="ENSECRP00000028778.1"/>
    </source>
</evidence>
<dbReference type="GO" id="GO:0043235">
    <property type="term" value="C:receptor complex"/>
    <property type="evidence" value="ECO:0007669"/>
    <property type="project" value="TreeGrafter"/>
</dbReference>
<dbReference type="GO" id="GO:0005886">
    <property type="term" value="C:plasma membrane"/>
    <property type="evidence" value="ECO:0007669"/>
    <property type="project" value="TreeGrafter"/>
</dbReference>
<feature type="transmembrane region" description="Helical" evidence="7">
    <location>
        <begin position="164"/>
        <end position="189"/>
    </location>
</feature>
<dbReference type="GeneID" id="114664718"/>
<sequence length="438" mass="48210">MGAFTDPSVRQCHLLLLLGLVLKCSPVTWAQSNDNIPLGCGQEVDSLYYNLCDTATIWGVVLEAFAAAGVVSCFVLVIVLVASVPFITEKKKKSTVGLQVGFLLSTMGLFGLTFDFIVKKNFATCASRHFLFGVLFAGCFSCLLAHCVQLNLLVRKDRGTRGWILGLGALALWLVEVIINTEWLILSLVRPSNSSSTPLDPCSIANMDFAMALIYVMVLLLAILVAGVPAQVGQYKRWKKHGVFILVTASFSVAIWVTWIVMYVYANRKLNKLSWDDPTLAIALVSNAWCFLLLYIIPELCFLTKDSQPQQNYSETLYTNRGVGYENILKEHSPANMFVENKAFSMDEPSSANKPVSPYSGYNGQLRGCVYQPTELAIISKGGGEHSDMQSEAILPRATMSTQLMGGTNSTIRAEDVYSETQPHSTSNGNTFYSKAHW</sequence>
<dbReference type="CDD" id="cd15277">
    <property type="entry name" value="7tmC_RAIG3_GPRC5C"/>
    <property type="match status" value="1"/>
</dbReference>
<evidence type="ECO:0000256" key="4">
    <source>
        <dbReference type="ARBA" id="ARBA00022989"/>
    </source>
</evidence>
<feature type="transmembrane region" description="Helical" evidence="7">
    <location>
        <begin position="209"/>
        <end position="230"/>
    </location>
</feature>
<feature type="transmembrane region" description="Helical" evidence="7">
    <location>
        <begin position="278"/>
        <end position="297"/>
    </location>
</feature>
<feature type="domain" description="G-protein coupled receptors family 3 profile" evidence="9">
    <location>
        <begin position="53"/>
        <end position="299"/>
    </location>
</feature>
<dbReference type="PANTHER" id="PTHR14511">
    <property type="entry name" value="G PROTEIN COUPLED RECEPTOR, CLASS C, GROUP 5"/>
    <property type="match status" value="1"/>
</dbReference>
<dbReference type="Proteomes" id="UP000694620">
    <property type="component" value="Chromosome 14"/>
</dbReference>
<dbReference type="CTD" id="55890"/>
<dbReference type="GeneTree" id="ENSGT00950000182961"/>
<evidence type="ECO:0000256" key="5">
    <source>
        <dbReference type="ARBA" id="ARBA00023136"/>
    </source>
</evidence>
<reference evidence="10" key="3">
    <citation type="submission" date="2025-09" db="UniProtKB">
        <authorList>
            <consortium name="Ensembl"/>
        </authorList>
    </citation>
    <scope>IDENTIFICATION</scope>
</reference>
<keyword evidence="8" id="KW-0732">Signal</keyword>
<evidence type="ECO:0000256" key="6">
    <source>
        <dbReference type="SAM" id="MobiDB-lite"/>
    </source>
</evidence>
<keyword evidence="11" id="KW-1185">Reference proteome</keyword>
<keyword evidence="3 7" id="KW-0812">Transmembrane</keyword>
<dbReference type="GO" id="GO:0030295">
    <property type="term" value="F:protein kinase activator activity"/>
    <property type="evidence" value="ECO:0007669"/>
    <property type="project" value="TreeGrafter"/>
</dbReference>
<evidence type="ECO:0000256" key="1">
    <source>
        <dbReference type="ARBA" id="ARBA00004141"/>
    </source>
</evidence>
<feature type="transmembrane region" description="Helical" evidence="7">
    <location>
        <begin position="242"/>
        <end position="266"/>
    </location>
</feature>
<keyword evidence="4 7" id="KW-1133">Transmembrane helix</keyword>
<comment type="subcellular location">
    <subcellularLocation>
        <location evidence="1">Membrane</location>
        <topology evidence="1">Multi-pass membrane protein</topology>
    </subcellularLocation>
</comment>
<reference evidence="10" key="2">
    <citation type="submission" date="2025-08" db="UniProtKB">
        <authorList>
            <consortium name="Ensembl"/>
        </authorList>
    </citation>
    <scope>IDENTIFICATION</scope>
</reference>
<evidence type="ECO:0000313" key="11">
    <source>
        <dbReference type="Proteomes" id="UP000694620"/>
    </source>
</evidence>
<reference evidence="10" key="1">
    <citation type="submission" date="2021-06" db="EMBL/GenBank/DDBJ databases">
        <authorList>
            <consortium name="Wellcome Sanger Institute Data Sharing"/>
        </authorList>
    </citation>
    <scope>NUCLEOTIDE SEQUENCE [LARGE SCALE GENOMIC DNA]</scope>
</reference>
<evidence type="ECO:0000256" key="7">
    <source>
        <dbReference type="SAM" id="Phobius"/>
    </source>
</evidence>
<feature type="compositionally biased region" description="Polar residues" evidence="6">
    <location>
        <begin position="419"/>
        <end position="438"/>
    </location>
</feature>
<name>A0A8C4TB55_ERPCA</name>
<dbReference type="Pfam" id="PF00003">
    <property type="entry name" value="7tm_3"/>
    <property type="match status" value="1"/>
</dbReference>
<feature type="transmembrane region" description="Helical" evidence="7">
    <location>
        <begin position="96"/>
        <end position="118"/>
    </location>
</feature>
<evidence type="ECO:0000259" key="9">
    <source>
        <dbReference type="Pfam" id="PF00003"/>
    </source>
</evidence>
<keyword evidence="5 7" id="KW-0472">Membrane</keyword>
<dbReference type="InterPro" id="IPR017978">
    <property type="entry name" value="GPCR_3_C"/>
</dbReference>
<feature type="chain" id="PRO_5034398125" evidence="8">
    <location>
        <begin position="31"/>
        <end position="438"/>
    </location>
</feature>
<dbReference type="Ensembl" id="ENSECRT00000029390.1">
    <property type="protein sequence ID" value="ENSECRP00000028778.1"/>
    <property type="gene ID" value="ENSECRG00000019495.1"/>
</dbReference>
<feature type="signal peptide" evidence="8">
    <location>
        <begin position="1"/>
        <end position="30"/>
    </location>
</feature>
<protein>
    <submittedName>
        <fullName evidence="10">G protein-coupled receptor, class C, group 5, member C</fullName>
    </submittedName>
</protein>
<proteinExistence type="inferred from homology"/>
<dbReference type="GO" id="GO:0004930">
    <property type="term" value="F:G protein-coupled receptor activity"/>
    <property type="evidence" value="ECO:0007669"/>
    <property type="project" value="InterPro"/>
</dbReference>
<feature type="transmembrane region" description="Helical" evidence="7">
    <location>
        <begin position="130"/>
        <end position="152"/>
    </location>
</feature>
<evidence type="ECO:0000256" key="3">
    <source>
        <dbReference type="ARBA" id="ARBA00022692"/>
    </source>
</evidence>
<dbReference type="AlphaFoldDB" id="A0A8C4TB55"/>
<dbReference type="PANTHER" id="PTHR14511:SF15">
    <property type="entry name" value="G-PROTEIN COUPLED RECEPTOR FAMILY C GROUP 5 MEMBER C"/>
    <property type="match status" value="1"/>
</dbReference>
<feature type="region of interest" description="Disordered" evidence="6">
    <location>
        <begin position="418"/>
        <end position="438"/>
    </location>
</feature>
<organism evidence="10 11">
    <name type="scientific">Erpetoichthys calabaricus</name>
    <name type="common">Rope fish</name>
    <name type="synonym">Calamoichthys calabaricus</name>
    <dbReference type="NCBI Taxonomy" id="27687"/>
    <lineage>
        <taxon>Eukaryota</taxon>
        <taxon>Metazoa</taxon>
        <taxon>Chordata</taxon>
        <taxon>Craniata</taxon>
        <taxon>Vertebrata</taxon>
        <taxon>Euteleostomi</taxon>
        <taxon>Actinopterygii</taxon>
        <taxon>Polypteriformes</taxon>
        <taxon>Polypteridae</taxon>
        <taxon>Erpetoichthys</taxon>
    </lineage>
</organism>
<feature type="transmembrane region" description="Helical" evidence="7">
    <location>
        <begin position="54"/>
        <end position="84"/>
    </location>
</feature>
<dbReference type="GO" id="GO:0070062">
    <property type="term" value="C:extracellular exosome"/>
    <property type="evidence" value="ECO:0007669"/>
    <property type="project" value="TreeGrafter"/>
</dbReference>
<evidence type="ECO:0000256" key="2">
    <source>
        <dbReference type="ARBA" id="ARBA00007242"/>
    </source>
</evidence>
<gene>
    <name evidence="10" type="primary">GPRC5C</name>
    <name evidence="10" type="synonym">gprc5c</name>
</gene>
<dbReference type="OrthoDB" id="9880600at2759"/>
<dbReference type="InterPro" id="IPR051753">
    <property type="entry name" value="RA-inducible_GPCR3"/>
</dbReference>
<evidence type="ECO:0000256" key="8">
    <source>
        <dbReference type="SAM" id="SignalP"/>
    </source>
</evidence>